<dbReference type="AlphaFoldDB" id="A0A9D4WJ18"/>
<name>A0A9D4WJ18_PEA</name>
<organism evidence="1 2">
    <name type="scientific">Pisum sativum</name>
    <name type="common">Garden pea</name>
    <name type="synonym">Lathyrus oleraceus</name>
    <dbReference type="NCBI Taxonomy" id="3888"/>
    <lineage>
        <taxon>Eukaryota</taxon>
        <taxon>Viridiplantae</taxon>
        <taxon>Streptophyta</taxon>
        <taxon>Embryophyta</taxon>
        <taxon>Tracheophyta</taxon>
        <taxon>Spermatophyta</taxon>
        <taxon>Magnoliopsida</taxon>
        <taxon>eudicotyledons</taxon>
        <taxon>Gunneridae</taxon>
        <taxon>Pentapetalae</taxon>
        <taxon>rosids</taxon>
        <taxon>fabids</taxon>
        <taxon>Fabales</taxon>
        <taxon>Fabaceae</taxon>
        <taxon>Papilionoideae</taxon>
        <taxon>50 kb inversion clade</taxon>
        <taxon>NPAAA clade</taxon>
        <taxon>Hologalegina</taxon>
        <taxon>IRL clade</taxon>
        <taxon>Fabeae</taxon>
        <taxon>Lathyrus</taxon>
    </lineage>
</organism>
<proteinExistence type="predicted"/>
<sequence>MVYHSLEEVFLSSKQLSEFSSVLQYQETYNNISASFSGYDYDSSSSGSSVEVLMGIMESFDQVVSYDHNSIYEMEIPELRPLKNVSSIGNENNVILEPCIQGECVCVARPKGVKDEYFHFYVKT</sequence>
<comment type="caution">
    <text evidence="1">The sequence shown here is derived from an EMBL/GenBank/DDBJ whole genome shotgun (WGS) entry which is preliminary data.</text>
</comment>
<keyword evidence="2" id="KW-1185">Reference proteome</keyword>
<reference evidence="1 2" key="1">
    <citation type="journal article" date="2022" name="Nat. Genet.">
        <title>Improved pea reference genome and pan-genome highlight genomic features and evolutionary characteristics.</title>
        <authorList>
            <person name="Yang T."/>
            <person name="Liu R."/>
            <person name="Luo Y."/>
            <person name="Hu S."/>
            <person name="Wang D."/>
            <person name="Wang C."/>
            <person name="Pandey M.K."/>
            <person name="Ge S."/>
            <person name="Xu Q."/>
            <person name="Li N."/>
            <person name="Li G."/>
            <person name="Huang Y."/>
            <person name="Saxena R.K."/>
            <person name="Ji Y."/>
            <person name="Li M."/>
            <person name="Yan X."/>
            <person name="He Y."/>
            <person name="Liu Y."/>
            <person name="Wang X."/>
            <person name="Xiang C."/>
            <person name="Varshney R.K."/>
            <person name="Ding H."/>
            <person name="Gao S."/>
            <person name="Zong X."/>
        </authorList>
    </citation>
    <scope>NUCLEOTIDE SEQUENCE [LARGE SCALE GENOMIC DNA]</scope>
    <source>
        <strain evidence="1 2">cv. Zhongwan 6</strain>
    </source>
</reference>
<evidence type="ECO:0000313" key="1">
    <source>
        <dbReference type="EMBL" id="KAI5401710.1"/>
    </source>
</evidence>
<gene>
    <name evidence="1" type="ORF">KIW84_066252</name>
</gene>
<accession>A0A9D4WJ18</accession>
<dbReference type="EMBL" id="JAMSHJ010000006">
    <property type="protein sequence ID" value="KAI5401710.1"/>
    <property type="molecule type" value="Genomic_DNA"/>
</dbReference>
<dbReference type="Gramene" id="Psat06G0625200-T1">
    <property type="protein sequence ID" value="KAI5401710.1"/>
    <property type="gene ID" value="KIW84_066252"/>
</dbReference>
<dbReference type="Proteomes" id="UP001058974">
    <property type="component" value="Chromosome 6"/>
</dbReference>
<protein>
    <submittedName>
        <fullName evidence="1">Uncharacterized protein</fullName>
    </submittedName>
</protein>
<evidence type="ECO:0000313" key="2">
    <source>
        <dbReference type="Proteomes" id="UP001058974"/>
    </source>
</evidence>